<sequence length="125" mass="13044">MKMIAAIALGGALGAVSRHYIAAQVLKLLGPGFPAGIFFVNILGSFLMGVAITAFALKFESTPELRGLITVGFLGAFTTFSTYSMETVLLIERGDWGGVTLYTGGSVILGVLGLMAGTWIGRLVL</sequence>
<evidence type="ECO:0000256" key="3">
    <source>
        <dbReference type="ARBA" id="ARBA00022519"/>
    </source>
</evidence>
<keyword evidence="8 12" id="KW-0472">Membrane</keyword>
<keyword evidence="12" id="KW-0479">Metal-binding</keyword>
<comment type="function">
    <text evidence="12">Fluoride-specific ion channel. Important for reducing fluoride concentration in the cell, thus reducing its toxicity.</text>
</comment>
<dbReference type="GO" id="GO:0140114">
    <property type="term" value="P:cellular detoxification of fluoride"/>
    <property type="evidence" value="ECO:0007669"/>
    <property type="project" value="UniProtKB-UniRule"/>
</dbReference>
<evidence type="ECO:0000256" key="6">
    <source>
        <dbReference type="ARBA" id="ARBA00023053"/>
    </source>
</evidence>
<comment type="subcellular location">
    <subcellularLocation>
        <location evidence="1 12">Cell membrane</location>
        <topology evidence="1 12">Multi-pass membrane protein</topology>
    </subcellularLocation>
</comment>
<dbReference type="Proteomes" id="UP000630923">
    <property type="component" value="Unassembled WGS sequence"/>
</dbReference>
<evidence type="ECO:0000256" key="7">
    <source>
        <dbReference type="ARBA" id="ARBA00023065"/>
    </source>
</evidence>
<dbReference type="EMBL" id="BNCI01000002">
    <property type="protein sequence ID" value="GHF24602.1"/>
    <property type="molecule type" value="Genomic_DNA"/>
</dbReference>
<evidence type="ECO:0000256" key="12">
    <source>
        <dbReference type="HAMAP-Rule" id="MF_00454"/>
    </source>
</evidence>
<keyword evidence="2 12" id="KW-1003">Cell membrane</keyword>
<evidence type="ECO:0000256" key="1">
    <source>
        <dbReference type="ARBA" id="ARBA00004651"/>
    </source>
</evidence>
<comment type="caution">
    <text evidence="13">The sequence shown here is derived from an EMBL/GenBank/DDBJ whole genome shotgun (WGS) entry which is preliminary data.</text>
</comment>
<reference evidence="13" key="2">
    <citation type="submission" date="2020-09" db="EMBL/GenBank/DDBJ databases">
        <authorList>
            <person name="Sun Q."/>
            <person name="Kim S."/>
        </authorList>
    </citation>
    <scope>NUCLEOTIDE SEQUENCE</scope>
    <source>
        <strain evidence="13">KCTC 42590</strain>
    </source>
</reference>
<dbReference type="HAMAP" id="MF_00454">
    <property type="entry name" value="FluC"/>
    <property type="match status" value="1"/>
</dbReference>
<evidence type="ECO:0000256" key="10">
    <source>
        <dbReference type="ARBA" id="ARBA00035120"/>
    </source>
</evidence>
<dbReference type="GO" id="GO:0005886">
    <property type="term" value="C:plasma membrane"/>
    <property type="evidence" value="ECO:0007669"/>
    <property type="project" value="UniProtKB-SubCell"/>
</dbReference>
<comment type="similarity">
    <text evidence="10 12">Belongs to the fluoride channel Fluc/FEX (TC 1.A.43) family.</text>
</comment>
<feature type="binding site" evidence="12">
    <location>
        <position position="78"/>
    </location>
    <ligand>
        <name>Na(+)</name>
        <dbReference type="ChEBI" id="CHEBI:29101"/>
        <note>structural</note>
    </ligand>
</feature>
<dbReference type="RefSeq" id="WP_191252352.1">
    <property type="nucleotide sequence ID" value="NZ_BNCI01000002.1"/>
</dbReference>
<feature type="binding site" evidence="12">
    <location>
        <position position="75"/>
    </location>
    <ligand>
        <name>Na(+)</name>
        <dbReference type="ChEBI" id="CHEBI:29101"/>
        <note>structural</note>
    </ligand>
</feature>
<reference evidence="13" key="1">
    <citation type="journal article" date="2014" name="Int. J. Syst. Evol. Microbiol.">
        <title>Complete genome sequence of Corynebacterium casei LMG S-19264T (=DSM 44701T), isolated from a smear-ripened cheese.</title>
        <authorList>
            <consortium name="US DOE Joint Genome Institute (JGI-PGF)"/>
            <person name="Walter F."/>
            <person name="Albersmeier A."/>
            <person name="Kalinowski J."/>
            <person name="Ruckert C."/>
        </authorList>
    </citation>
    <scope>NUCLEOTIDE SEQUENCE</scope>
    <source>
        <strain evidence="13">KCTC 42590</strain>
    </source>
</reference>
<keyword evidence="12" id="KW-0813">Transport</keyword>
<dbReference type="Pfam" id="PF02537">
    <property type="entry name" value="CRCB"/>
    <property type="match status" value="1"/>
</dbReference>
<dbReference type="AlphaFoldDB" id="A0A919ATC7"/>
<keyword evidence="4 12" id="KW-0812">Transmembrane</keyword>
<comment type="catalytic activity">
    <reaction evidence="11">
        <text>fluoride(in) = fluoride(out)</text>
        <dbReference type="Rhea" id="RHEA:76159"/>
        <dbReference type="ChEBI" id="CHEBI:17051"/>
    </reaction>
    <physiologicalReaction direction="left-to-right" evidence="11">
        <dbReference type="Rhea" id="RHEA:76160"/>
    </physiologicalReaction>
</comment>
<keyword evidence="9 12" id="KW-0407">Ion channel</keyword>
<keyword evidence="3" id="KW-0997">Cell inner membrane</keyword>
<dbReference type="GO" id="GO:0062054">
    <property type="term" value="F:fluoride channel activity"/>
    <property type="evidence" value="ECO:0007669"/>
    <property type="project" value="UniProtKB-UniRule"/>
</dbReference>
<evidence type="ECO:0000256" key="5">
    <source>
        <dbReference type="ARBA" id="ARBA00022989"/>
    </source>
</evidence>
<feature type="transmembrane region" description="Helical" evidence="12">
    <location>
        <begin position="33"/>
        <end position="55"/>
    </location>
</feature>
<dbReference type="PANTHER" id="PTHR28259:SF1">
    <property type="entry name" value="FLUORIDE EXPORT PROTEIN 1-RELATED"/>
    <property type="match status" value="1"/>
</dbReference>
<evidence type="ECO:0000313" key="13">
    <source>
        <dbReference type="EMBL" id="GHF24602.1"/>
    </source>
</evidence>
<comment type="activity regulation">
    <text evidence="12">Na(+) is not transported, but it plays an essential structural role and its presence is essential for fluoride channel function.</text>
</comment>
<name>A0A919ATC7_9PROT</name>
<evidence type="ECO:0000256" key="4">
    <source>
        <dbReference type="ARBA" id="ARBA00022692"/>
    </source>
</evidence>
<keyword evidence="7 12" id="KW-0406">Ion transport</keyword>
<organism evidence="13 14">
    <name type="scientific">Kordiimonas sediminis</name>
    <dbReference type="NCBI Taxonomy" id="1735581"/>
    <lineage>
        <taxon>Bacteria</taxon>
        <taxon>Pseudomonadati</taxon>
        <taxon>Pseudomonadota</taxon>
        <taxon>Alphaproteobacteria</taxon>
        <taxon>Kordiimonadales</taxon>
        <taxon>Kordiimonadaceae</taxon>
        <taxon>Kordiimonas</taxon>
    </lineage>
</organism>
<evidence type="ECO:0000313" key="14">
    <source>
        <dbReference type="Proteomes" id="UP000630923"/>
    </source>
</evidence>
<proteinExistence type="inferred from homology"/>
<gene>
    <name evidence="12 13" type="primary">crcB</name>
    <name evidence="12" type="synonym">fluC</name>
    <name evidence="13" type="ORF">GCM10017044_19090</name>
</gene>
<evidence type="ECO:0000256" key="9">
    <source>
        <dbReference type="ARBA" id="ARBA00023303"/>
    </source>
</evidence>
<evidence type="ECO:0000256" key="2">
    <source>
        <dbReference type="ARBA" id="ARBA00022475"/>
    </source>
</evidence>
<dbReference type="NCBIfam" id="TIGR00494">
    <property type="entry name" value="crcB"/>
    <property type="match status" value="1"/>
</dbReference>
<evidence type="ECO:0000256" key="8">
    <source>
        <dbReference type="ARBA" id="ARBA00023136"/>
    </source>
</evidence>
<dbReference type="InterPro" id="IPR003691">
    <property type="entry name" value="FluC"/>
</dbReference>
<keyword evidence="14" id="KW-1185">Reference proteome</keyword>
<dbReference type="PANTHER" id="PTHR28259">
    <property type="entry name" value="FLUORIDE EXPORT PROTEIN 1-RELATED"/>
    <property type="match status" value="1"/>
</dbReference>
<dbReference type="GO" id="GO:0046872">
    <property type="term" value="F:metal ion binding"/>
    <property type="evidence" value="ECO:0007669"/>
    <property type="project" value="UniProtKB-KW"/>
</dbReference>
<evidence type="ECO:0000256" key="11">
    <source>
        <dbReference type="ARBA" id="ARBA00035585"/>
    </source>
</evidence>
<protein>
    <recommendedName>
        <fullName evidence="12">Fluoride-specific ion channel FluC</fullName>
    </recommendedName>
</protein>
<accession>A0A919ATC7</accession>
<keyword evidence="5 12" id="KW-1133">Transmembrane helix</keyword>
<keyword evidence="6 12" id="KW-0915">Sodium</keyword>
<feature type="transmembrane region" description="Helical" evidence="12">
    <location>
        <begin position="105"/>
        <end position="124"/>
    </location>
</feature>
<feature type="transmembrane region" description="Helical" evidence="12">
    <location>
        <begin position="67"/>
        <end position="85"/>
    </location>
</feature>